<evidence type="ECO:0000313" key="7">
    <source>
        <dbReference type="EMBL" id="KKY21442.1"/>
    </source>
</evidence>
<gene>
    <name evidence="7" type="ORF">UCRPC4_g03705</name>
</gene>
<keyword evidence="1" id="KW-0479">Metal-binding</keyword>
<evidence type="ECO:0000256" key="3">
    <source>
        <dbReference type="ARBA" id="ARBA00022833"/>
    </source>
</evidence>
<name>A0A0G2EEZ6_PHACM</name>
<keyword evidence="8" id="KW-1185">Reference proteome</keyword>
<accession>A0A0G2EEZ6</accession>
<dbReference type="InterPro" id="IPR017907">
    <property type="entry name" value="Znf_RING_CS"/>
</dbReference>
<dbReference type="EMBL" id="LCWF01000085">
    <property type="protein sequence ID" value="KKY21442.1"/>
    <property type="molecule type" value="Genomic_DNA"/>
</dbReference>
<evidence type="ECO:0000259" key="6">
    <source>
        <dbReference type="PROSITE" id="PS50089"/>
    </source>
</evidence>
<comment type="caution">
    <text evidence="7">The sequence shown here is derived from an EMBL/GenBank/DDBJ whole genome shotgun (WGS) entry which is preliminary data.</text>
</comment>
<dbReference type="GO" id="GO:0005634">
    <property type="term" value="C:nucleus"/>
    <property type="evidence" value="ECO:0007669"/>
    <property type="project" value="TreeGrafter"/>
</dbReference>
<dbReference type="InterPro" id="IPR027370">
    <property type="entry name" value="Znf-RING_euk"/>
</dbReference>
<feature type="compositionally biased region" description="Polar residues" evidence="5">
    <location>
        <begin position="121"/>
        <end position="130"/>
    </location>
</feature>
<dbReference type="Pfam" id="PF13445">
    <property type="entry name" value="zf-RING_UBOX"/>
    <property type="match status" value="1"/>
</dbReference>
<dbReference type="PROSITE" id="PS50089">
    <property type="entry name" value="ZF_RING_2"/>
    <property type="match status" value="1"/>
</dbReference>
<dbReference type="GO" id="GO:0061630">
    <property type="term" value="F:ubiquitin protein ligase activity"/>
    <property type="evidence" value="ECO:0007669"/>
    <property type="project" value="InterPro"/>
</dbReference>
<proteinExistence type="predicted"/>
<evidence type="ECO:0000313" key="8">
    <source>
        <dbReference type="Proteomes" id="UP000053317"/>
    </source>
</evidence>
<evidence type="ECO:0000256" key="5">
    <source>
        <dbReference type="SAM" id="MobiDB-lite"/>
    </source>
</evidence>
<dbReference type="PANTHER" id="PTHR13063">
    <property type="entry name" value="ENOS INTERACTING PROTEIN"/>
    <property type="match status" value="1"/>
</dbReference>
<feature type="domain" description="RING-type" evidence="6">
    <location>
        <begin position="176"/>
        <end position="237"/>
    </location>
</feature>
<dbReference type="OrthoDB" id="116827at2759"/>
<dbReference type="FunFam" id="3.30.40.10:FF:000673">
    <property type="entry name" value="RING finger domain protein, putative"/>
    <property type="match status" value="1"/>
</dbReference>
<dbReference type="InterPro" id="IPR013083">
    <property type="entry name" value="Znf_RING/FYVE/PHD"/>
</dbReference>
<keyword evidence="3" id="KW-0862">Zinc</keyword>
<dbReference type="GO" id="GO:0008270">
    <property type="term" value="F:zinc ion binding"/>
    <property type="evidence" value="ECO:0007669"/>
    <property type="project" value="UniProtKB-KW"/>
</dbReference>
<dbReference type="PANTHER" id="PTHR13063:SF10">
    <property type="entry name" value="NITRIC OXIDE SYNTHASE-INTERACTING PROTEIN"/>
    <property type="match status" value="1"/>
</dbReference>
<evidence type="ECO:0000256" key="4">
    <source>
        <dbReference type="PROSITE-ProRule" id="PRU00175"/>
    </source>
</evidence>
<sequence length="297" mass="32511">MSHTCATNGDLFCRECAVSNLLAQRKEIKRLEKEWEREKAELEDADLRREAEAKENELTEFENTMAGFGEKRKRLDFESNTAGRDKRRRASGTDQDMSMGSTGSEKSSKQSSQSFWVPGLTPSSGNQTPIHSKPPKMNPVCPASKVESPHHYSLKSLVEVNFTLESDSTKGPTAICPSCKKSLTNASKAVLTKPCGHVLCKPCVTKFMKPAEGPDPHAKIIEVSDSDVGRILCYVCETDVTELYADATGDKEGRKARKDKGEKEKVKPGLVEINTEGTGFAAGGNNMAKKEGVAFQC</sequence>
<evidence type="ECO:0000256" key="1">
    <source>
        <dbReference type="ARBA" id="ARBA00022723"/>
    </source>
</evidence>
<dbReference type="PROSITE" id="PS00518">
    <property type="entry name" value="ZF_RING_1"/>
    <property type="match status" value="1"/>
</dbReference>
<dbReference type="SUPFAM" id="SSF57850">
    <property type="entry name" value="RING/U-box"/>
    <property type="match status" value="1"/>
</dbReference>
<dbReference type="AlphaFoldDB" id="A0A0G2EEZ6"/>
<keyword evidence="2 4" id="KW-0863">Zinc-finger</keyword>
<reference evidence="7 8" key="1">
    <citation type="submission" date="2015-05" db="EMBL/GenBank/DDBJ databases">
        <title>Distinctive expansion of gene families associated with plant cell wall degradation and secondary metabolism in the genomes of grapevine trunk pathogens.</title>
        <authorList>
            <person name="Lawrence D.P."/>
            <person name="Travadon R."/>
            <person name="Rolshausen P.E."/>
            <person name="Baumgartner K."/>
        </authorList>
    </citation>
    <scope>NUCLEOTIDE SEQUENCE [LARGE SCALE GENOMIC DNA]</scope>
    <source>
        <strain evidence="7">UCRPC4</strain>
    </source>
</reference>
<protein>
    <submittedName>
        <fullName evidence="7">Putative ring finger domain-containing protein</fullName>
    </submittedName>
</protein>
<dbReference type="Gene3D" id="3.30.40.10">
    <property type="entry name" value="Zinc/RING finger domain, C3HC4 (zinc finger)"/>
    <property type="match status" value="1"/>
</dbReference>
<feature type="region of interest" description="Disordered" evidence="5">
    <location>
        <begin position="37"/>
        <end position="138"/>
    </location>
</feature>
<dbReference type="InterPro" id="IPR016818">
    <property type="entry name" value="NOSIP"/>
</dbReference>
<feature type="compositionally biased region" description="Low complexity" evidence="5">
    <location>
        <begin position="100"/>
        <end position="114"/>
    </location>
</feature>
<feature type="compositionally biased region" description="Basic and acidic residues" evidence="5">
    <location>
        <begin position="37"/>
        <end position="57"/>
    </location>
</feature>
<evidence type="ECO:0000256" key="2">
    <source>
        <dbReference type="ARBA" id="ARBA00022771"/>
    </source>
</evidence>
<dbReference type="InterPro" id="IPR001841">
    <property type="entry name" value="Znf_RING"/>
</dbReference>
<reference evidence="7 8" key="2">
    <citation type="submission" date="2015-05" db="EMBL/GenBank/DDBJ databases">
        <authorList>
            <person name="Morales-Cruz A."/>
            <person name="Amrine K.C."/>
            <person name="Cantu D."/>
        </authorList>
    </citation>
    <scope>NUCLEOTIDE SEQUENCE [LARGE SCALE GENOMIC DNA]</scope>
    <source>
        <strain evidence="7">UCRPC4</strain>
    </source>
</reference>
<organism evidence="7 8">
    <name type="scientific">Phaeomoniella chlamydospora</name>
    <name type="common">Phaeoacremonium chlamydosporum</name>
    <dbReference type="NCBI Taxonomy" id="158046"/>
    <lineage>
        <taxon>Eukaryota</taxon>
        <taxon>Fungi</taxon>
        <taxon>Dikarya</taxon>
        <taxon>Ascomycota</taxon>
        <taxon>Pezizomycotina</taxon>
        <taxon>Eurotiomycetes</taxon>
        <taxon>Chaetothyriomycetidae</taxon>
        <taxon>Phaeomoniellales</taxon>
        <taxon>Phaeomoniellaceae</taxon>
        <taxon>Phaeomoniella</taxon>
    </lineage>
</organism>
<dbReference type="Proteomes" id="UP000053317">
    <property type="component" value="Unassembled WGS sequence"/>
</dbReference>